<dbReference type="SMART" id="SM00385">
    <property type="entry name" value="CYCLIN"/>
    <property type="match status" value="2"/>
</dbReference>
<evidence type="ECO:0000259" key="6">
    <source>
        <dbReference type="SMART" id="SM01332"/>
    </source>
</evidence>
<evidence type="ECO:0000256" key="4">
    <source>
        <dbReference type="RuleBase" id="RU000383"/>
    </source>
</evidence>
<reference evidence="7" key="1">
    <citation type="submission" date="2020-08" db="EMBL/GenBank/DDBJ databases">
        <title>Multicomponent nature underlies the extraordinary mechanical properties of spider dragline silk.</title>
        <authorList>
            <person name="Kono N."/>
            <person name="Nakamura H."/>
            <person name="Mori M."/>
            <person name="Yoshida Y."/>
            <person name="Ohtoshi R."/>
            <person name="Malay A.D."/>
            <person name="Moran D.A.P."/>
            <person name="Tomita M."/>
            <person name="Numata K."/>
            <person name="Arakawa K."/>
        </authorList>
    </citation>
    <scope>NUCLEOTIDE SEQUENCE</scope>
</reference>
<organism evidence="7 8">
    <name type="scientific">Trichonephila inaurata madagascariensis</name>
    <dbReference type="NCBI Taxonomy" id="2747483"/>
    <lineage>
        <taxon>Eukaryota</taxon>
        <taxon>Metazoa</taxon>
        <taxon>Ecdysozoa</taxon>
        <taxon>Arthropoda</taxon>
        <taxon>Chelicerata</taxon>
        <taxon>Arachnida</taxon>
        <taxon>Araneae</taxon>
        <taxon>Araneomorphae</taxon>
        <taxon>Entelegynae</taxon>
        <taxon>Araneoidea</taxon>
        <taxon>Nephilidae</taxon>
        <taxon>Trichonephila</taxon>
        <taxon>Trichonephila inaurata</taxon>
    </lineage>
</organism>
<dbReference type="InterPro" id="IPR036915">
    <property type="entry name" value="Cyclin-like_sf"/>
</dbReference>
<dbReference type="SMART" id="SM01332">
    <property type="entry name" value="Cyclin_C"/>
    <property type="match status" value="1"/>
</dbReference>
<keyword evidence="1" id="KW-0132">Cell division</keyword>
<dbReference type="InterPro" id="IPR039361">
    <property type="entry name" value="Cyclin"/>
</dbReference>
<dbReference type="OrthoDB" id="6437110at2759"/>
<feature type="domain" description="Cyclin-like" evidence="5">
    <location>
        <begin position="236"/>
        <end position="320"/>
    </location>
</feature>
<accession>A0A8X6YNG9</accession>
<sequence length="357" mass="41427">MQCFEYPDITAGANLKIFKGRKILSDLSNTSNVSIQVPKCKINPENINDYGQKSTKNGVDENTFTDNWTISSFPSKKDCKKQTSSIKDESAYIKNLDLPYKNDIFEYLRELELSNRVNLDILHKRRGISMNNRAALVNWLIESSIKYDFTSQMIQKSVYYIDRFLTRNEIDLSEFQELGASALSLAFKYESVYPPPSKFFSEELMLEGSPDSRLTKMEQRILQTLEFQLGYPTSLSFIEIYCSVLGSMVKSDFYFLQYLSEVALLDETICAQYLPSKIGAACLILGNMFNETHPKWPRDLISFTHLELFELIEIVKHLYRFYKSLVKSNYKSVIQKYSSGKYDYPEFSLRFSIDIKE</sequence>
<dbReference type="GO" id="GO:0044772">
    <property type="term" value="P:mitotic cell cycle phase transition"/>
    <property type="evidence" value="ECO:0007669"/>
    <property type="project" value="InterPro"/>
</dbReference>
<feature type="domain" description="Cyclin C-terminal" evidence="6">
    <location>
        <begin position="232"/>
        <end position="349"/>
    </location>
</feature>
<evidence type="ECO:0008006" key="9">
    <source>
        <dbReference type="Google" id="ProtNLM"/>
    </source>
</evidence>
<proteinExistence type="inferred from homology"/>
<dbReference type="Pfam" id="PF00134">
    <property type="entry name" value="Cyclin_N"/>
    <property type="match status" value="1"/>
</dbReference>
<dbReference type="Pfam" id="PF02984">
    <property type="entry name" value="Cyclin_C"/>
    <property type="match status" value="1"/>
</dbReference>
<evidence type="ECO:0000313" key="8">
    <source>
        <dbReference type="Proteomes" id="UP000886998"/>
    </source>
</evidence>
<dbReference type="SUPFAM" id="SSF47954">
    <property type="entry name" value="Cyclin-like"/>
    <property type="match status" value="2"/>
</dbReference>
<dbReference type="PROSITE" id="PS00292">
    <property type="entry name" value="CYCLINS"/>
    <property type="match status" value="1"/>
</dbReference>
<comment type="caution">
    <text evidence="7">The sequence shown here is derived from an EMBL/GenBank/DDBJ whole genome shotgun (WGS) entry which is preliminary data.</text>
</comment>
<dbReference type="PANTHER" id="PTHR10177">
    <property type="entry name" value="CYCLINS"/>
    <property type="match status" value="1"/>
</dbReference>
<protein>
    <recommendedName>
        <fullName evidence="9">Cyclin A</fullName>
    </recommendedName>
</protein>
<dbReference type="InterPro" id="IPR006671">
    <property type="entry name" value="Cyclin_N"/>
</dbReference>
<evidence type="ECO:0000256" key="1">
    <source>
        <dbReference type="ARBA" id="ARBA00022618"/>
    </source>
</evidence>
<dbReference type="InterPro" id="IPR004367">
    <property type="entry name" value="Cyclin_C-dom"/>
</dbReference>
<evidence type="ECO:0000256" key="3">
    <source>
        <dbReference type="ARBA" id="ARBA00023306"/>
    </source>
</evidence>
<gene>
    <name evidence="7" type="primary">CYCA3-1</name>
    <name evidence="7" type="ORF">TNIN_346871</name>
</gene>
<dbReference type="Gene3D" id="1.10.472.10">
    <property type="entry name" value="Cyclin-like"/>
    <property type="match status" value="2"/>
</dbReference>
<dbReference type="AlphaFoldDB" id="A0A8X6YNG9"/>
<evidence type="ECO:0000313" key="7">
    <source>
        <dbReference type="EMBL" id="GFY72794.1"/>
    </source>
</evidence>
<comment type="similarity">
    <text evidence="4">Belongs to the cyclin family.</text>
</comment>
<dbReference type="EMBL" id="BMAV01019674">
    <property type="protein sequence ID" value="GFY72794.1"/>
    <property type="molecule type" value="Genomic_DNA"/>
</dbReference>
<evidence type="ECO:0000256" key="2">
    <source>
        <dbReference type="ARBA" id="ARBA00023127"/>
    </source>
</evidence>
<dbReference type="PIRSF" id="PIRSF001771">
    <property type="entry name" value="Cyclin_A_B_D_E"/>
    <property type="match status" value="1"/>
</dbReference>
<evidence type="ECO:0000259" key="5">
    <source>
        <dbReference type="SMART" id="SM00385"/>
    </source>
</evidence>
<dbReference type="GO" id="GO:0051301">
    <property type="term" value="P:cell division"/>
    <property type="evidence" value="ECO:0007669"/>
    <property type="project" value="UniProtKB-KW"/>
</dbReference>
<dbReference type="InterPro" id="IPR013763">
    <property type="entry name" value="Cyclin-like_dom"/>
</dbReference>
<dbReference type="GO" id="GO:0016538">
    <property type="term" value="F:cyclin-dependent protein serine/threonine kinase regulator activity"/>
    <property type="evidence" value="ECO:0007669"/>
    <property type="project" value="InterPro"/>
</dbReference>
<feature type="domain" description="Cyclin-like" evidence="5">
    <location>
        <begin position="138"/>
        <end position="223"/>
    </location>
</feature>
<keyword evidence="3" id="KW-0131">Cell cycle</keyword>
<dbReference type="InterPro" id="IPR048258">
    <property type="entry name" value="Cyclins_cyclin-box"/>
</dbReference>
<keyword evidence="2 4" id="KW-0195">Cyclin</keyword>
<keyword evidence="8" id="KW-1185">Reference proteome</keyword>
<dbReference type="InterPro" id="IPR046965">
    <property type="entry name" value="Cyclin_A/B-like"/>
</dbReference>
<name>A0A8X6YNG9_9ARAC</name>
<dbReference type="Proteomes" id="UP000886998">
    <property type="component" value="Unassembled WGS sequence"/>
</dbReference>